<dbReference type="CDD" id="cd00229">
    <property type="entry name" value="SGNH_hydrolase"/>
    <property type="match status" value="1"/>
</dbReference>
<proteinExistence type="predicted"/>
<organism evidence="1 2">
    <name type="scientific">Caloramator quimbayensis</name>
    <dbReference type="NCBI Taxonomy" id="1147123"/>
    <lineage>
        <taxon>Bacteria</taxon>
        <taxon>Bacillati</taxon>
        <taxon>Bacillota</taxon>
        <taxon>Clostridia</taxon>
        <taxon>Eubacteriales</taxon>
        <taxon>Clostridiaceae</taxon>
        <taxon>Caloramator</taxon>
    </lineage>
</organism>
<dbReference type="GO" id="GO:0004622">
    <property type="term" value="F:phosphatidylcholine lysophospholipase activity"/>
    <property type="evidence" value="ECO:0007669"/>
    <property type="project" value="TreeGrafter"/>
</dbReference>
<dbReference type="OrthoDB" id="2513075at2"/>
<keyword evidence="2" id="KW-1185">Reference proteome</keyword>
<dbReference type="STRING" id="1147123.SAMN05443428_11920"/>
<dbReference type="PANTHER" id="PTHR30383:SF5">
    <property type="entry name" value="SGNH HYDROLASE-TYPE ESTERASE DOMAIN-CONTAINING PROTEIN"/>
    <property type="match status" value="1"/>
</dbReference>
<dbReference type="PANTHER" id="PTHR30383">
    <property type="entry name" value="THIOESTERASE 1/PROTEASE 1/LYSOPHOSPHOLIPASE L1"/>
    <property type="match status" value="1"/>
</dbReference>
<dbReference type="RefSeq" id="WP_078697227.1">
    <property type="nucleotide sequence ID" value="NZ_FUYH01000019.1"/>
</dbReference>
<reference evidence="2" key="1">
    <citation type="submission" date="2017-02" db="EMBL/GenBank/DDBJ databases">
        <authorList>
            <person name="Varghese N."/>
            <person name="Submissions S."/>
        </authorList>
    </citation>
    <scope>NUCLEOTIDE SEQUENCE [LARGE SCALE GENOMIC DNA]</scope>
    <source>
        <strain evidence="2">USBA 833</strain>
    </source>
</reference>
<dbReference type="InterPro" id="IPR001087">
    <property type="entry name" value="GDSL"/>
</dbReference>
<dbReference type="Pfam" id="PF00657">
    <property type="entry name" value="Lipase_GDSL"/>
    <property type="match status" value="1"/>
</dbReference>
<protein>
    <submittedName>
        <fullName evidence="1">Lysophospholipase L1</fullName>
    </submittedName>
</protein>
<dbReference type="InterPro" id="IPR051532">
    <property type="entry name" value="Ester_Hydrolysis_Enzymes"/>
</dbReference>
<gene>
    <name evidence="1" type="ORF">SAMN05443428_11920</name>
</gene>
<accession>A0A1T4Y1M5</accession>
<dbReference type="Gene3D" id="3.40.50.1110">
    <property type="entry name" value="SGNH hydrolase"/>
    <property type="match status" value="1"/>
</dbReference>
<dbReference type="AlphaFoldDB" id="A0A1T4Y1M5"/>
<dbReference type="EMBL" id="FUYH01000019">
    <property type="protein sequence ID" value="SKA95717.1"/>
    <property type="molecule type" value="Genomic_DNA"/>
</dbReference>
<dbReference type="SUPFAM" id="SSF52266">
    <property type="entry name" value="SGNH hydrolase"/>
    <property type="match status" value="1"/>
</dbReference>
<evidence type="ECO:0000313" key="1">
    <source>
        <dbReference type="EMBL" id="SKA95717.1"/>
    </source>
</evidence>
<sequence>MDLKETYKFLLCGDSISRGVIFDESKGKYIILKDNYASILETKIKGIIFNAARFGNTLTKGISKAANEIIKSHPDIIVIEFGGNDCDFNWNEVAKNPSINHLPNTDFDTFEKTLTDFIISTKRSNITPILLSLPPIDADRYFKWISENDESKKNNILKWLGSVNKIYWWQERYNSAIIDAAINTNTRWIDIRGAFLKQPDYRNLLCIDGIHPNKEGHRVIADKMLEFTKANYAYLLK</sequence>
<dbReference type="Proteomes" id="UP000190105">
    <property type="component" value="Unassembled WGS sequence"/>
</dbReference>
<evidence type="ECO:0000313" key="2">
    <source>
        <dbReference type="Proteomes" id="UP000190105"/>
    </source>
</evidence>
<name>A0A1T4Y1M5_9CLOT</name>
<dbReference type="InterPro" id="IPR036514">
    <property type="entry name" value="SGNH_hydro_sf"/>
</dbReference>